<dbReference type="Proteomes" id="UP001291926">
    <property type="component" value="Unassembled WGS sequence"/>
</dbReference>
<keyword evidence="2" id="KW-1185">Reference proteome</keyword>
<organism evidence="1 2">
    <name type="scientific">Penstemon davidsonii</name>
    <dbReference type="NCBI Taxonomy" id="160366"/>
    <lineage>
        <taxon>Eukaryota</taxon>
        <taxon>Viridiplantae</taxon>
        <taxon>Streptophyta</taxon>
        <taxon>Embryophyta</taxon>
        <taxon>Tracheophyta</taxon>
        <taxon>Spermatophyta</taxon>
        <taxon>Magnoliopsida</taxon>
        <taxon>eudicotyledons</taxon>
        <taxon>Gunneridae</taxon>
        <taxon>Pentapetalae</taxon>
        <taxon>asterids</taxon>
        <taxon>lamiids</taxon>
        <taxon>Lamiales</taxon>
        <taxon>Plantaginaceae</taxon>
        <taxon>Cheloneae</taxon>
        <taxon>Penstemon</taxon>
    </lineage>
</organism>
<evidence type="ECO:0000313" key="2">
    <source>
        <dbReference type="Proteomes" id="UP001291926"/>
    </source>
</evidence>
<reference evidence="1 2" key="1">
    <citation type="journal article" date="2023" name="bioRxiv">
        <title>Genome report: Whole genome sequence and annotation of Penstemon davidsonii.</title>
        <authorList>
            <person name="Ostevik K.L."/>
            <person name="Alabady M."/>
            <person name="Zhang M."/>
            <person name="Rausher M.D."/>
        </authorList>
    </citation>
    <scope>NUCLEOTIDE SEQUENCE [LARGE SCALE GENOMIC DNA]</scope>
    <source>
        <strain evidence="1">DNT005</strain>
        <tissue evidence="1">Whole leaf</tissue>
    </source>
</reference>
<dbReference type="EMBL" id="JAYDYQ010002687">
    <property type="protein sequence ID" value="KAK4478751.1"/>
    <property type="molecule type" value="Genomic_DNA"/>
</dbReference>
<proteinExistence type="predicted"/>
<evidence type="ECO:0000313" key="1">
    <source>
        <dbReference type="EMBL" id="KAK4478751.1"/>
    </source>
</evidence>
<comment type="caution">
    <text evidence="1">The sequence shown here is derived from an EMBL/GenBank/DDBJ whole genome shotgun (WGS) entry which is preliminary data.</text>
</comment>
<protein>
    <submittedName>
        <fullName evidence="1">Uncharacterized protein</fullName>
    </submittedName>
</protein>
<sequence length="144" mass="16478">MASVAISIRVIDKPMWIMSFPQYYDDDFDDFYDQSQKKIYGLYFPELRGSTVCYARDGWLLLSKTTVDHVFFFCPYTHPLRTSEANKLFDGLFASDVLQKDLQLGWSGSIAKAIPPLVQLVLRTNSIRGGMEALFFKLCKVLNA</sequence>
<name>A0ABR0CQG6_9LAMI</name>
<gene>
    <name evidence="1" type="ORF">RD792_014249</name>
</gene>
<accession>A0ABR0CQG6</accession>